<comment type="catalytic activity">
    <reaction evidence="6">
        <text>biotin + L-lysyl-[protein] + ATP = N(6)-biotinyl-L-lysyl-[protein] + AMP + diphosphate + H(+)</text>
        <dbReference type="Rhea" id="RHEA:11756"/>
        <dbReference type="Rhea" id="RHEA-COMP:9752"/>
        <dbReference type="Rhea" id="RHEA-COMP:10505"/>
        <dbReference type="ChEBI" id="CHEBI:15378"/>
        <dbReference type="ChEBI" id="CHEBI:29969"/>
        <dbReference type="ChEBI" id="CHEBI:30616"/>
        <dbReference type="ChEBI" id="CHEBI:33019"/>
        <dbReference type="ChEBI" id="CHEBI:57586"/>
        <dbReference type="ChEBI" id="CHEBI:83144"/>
        <dbReference type="ChEBI" id="CHEBI:456215"/>
        <dbReference type="EC" id="6.3.4.15"/>
    </reaction>
</comment>
<name>A0A7S8F6L5_9SPHN</name>
<keyword evidence="3" id="KW-0067">ATP-binding</keyword>
<dbReference type="Pfam" id="PF02237">
    <property type="entry name" value="BPL_C"/>
    <property type="match status" value="1"/>
</dbReference>
<reference evidence="8 9" key="1">
    <citation type="submission" date="2020-11" db="EMBL/GenBank/DDBJ databases">
        <title>The genome sequence of Erythrobacter sp. 6D36.</title>
        <authorList>
            <person name="Liu Y."/>
        </authorList>
    </citation>
    <scope>NUCLEOTIDE SEQUENCE [LARGE SCALE GENOMIC DNA]</scope>
    <source>
        <strain evidence="8 9">6D36</strain>
    </source>
</reference>
<dbReference type="AlphaFoldDB" id="A0A7S8F6L5"/>
<dbReference type="Gene3D" id="3.30.930.10">
    <property type="entry name" value="Bira Bifunctional Protein, Domain 2"/>
    <property type="match status" value="1"/>
</dbReference>
<dbReference type="InterPro" id="IPR003142">
    <property type="entry name" value="BPL_C"/>
</dbReference>
<dbReference type="InterPro" id="IPR004408">
    <property type="entry name" value="Biotin_CoA_COase_ligase"/>
</dbReference>
<dbReference type="InterPro" id="IPR004143">
    <property type="entry name" value="BPL_LPL_catalytic"/>
</dbReference>
<accession>A0A7S8F6L5</accession>
<dbReference type="PROSITE" id="PS51733">
    <property type="entry name" value="BPL_LPL_CATALYTIC"/>
    <property type="match status" value="1"/>
</dbReference>
<evidence type="ECO:0000256" key="5">
    <source>
        <dbReference type="ARBA" id="ARBA00024227"/>
    </source>
</evidence>
<gene>
    <name evidence="8" type="ORF">IRL76_06050</name>
</gene>
<evidence type="ECO:0000256" key="3">
    <source>
        <dbReference type="ARBA" id="ARBA00022840"/>
    </source>
</evidence>
<evidence type="ECO:0000313" key="8">
    <source>
        <dbReference type="EMBL" id="QPD00092.1"/>
    </source>
</evidence>
<evidence type="ECO:0000256" key="2">
    <source>
        <dbReference type="ARBA" id="ARBA00022741"/>
    </source>
</evidence>
<organism evidence="8 9">
    <name type="scientific">Qipengyuania soli</name>
    <dbReference type="NCBI Taxonomy" id="2782568"/>
    <lineage>
        <taxon>Bacteria</taxon>
        <taxon>Pseudomonadati</taxon>
        <taxon>Pseudomonadota</taxon>
        <taxon>Alphaproteobacteria</taxon>
        <taxon>Sphingomonadales</taxon>
        <taxon>Erythrobacteraceae</taxon>
        <taxon>Qipengyuania</taxon>
    </lineage>
</organism>
<evidence type="ECO:0000313" key="9">
    <source>
        <dbReference type="Proteomes" id="UP000594459"/>
    </source>
</evidence>
<dbReference type="KEGG" id="qso:IRL76_06050"/>
<dbReference type="InterPro" id="IPR045864">
    <property type="entry name" value="aa-tRNA-synth_II/BPL/LPL"/>
</dbReference>
<dbReference type="Proteomes" id="UP000594459">
    <property type="component" value="Chromosome"/>
</dbReference>
<dbReference type="GO" id="GO:0004077">
    <property type="term" value="F:biotin--[biotin carboxyl-carrier protein] ligase activity"/>
    <property type="evidence" value="ECO:0007669"/>
    <property type="project" value="UniProtKB-EC"/>
</dbReference>
<sequence>MIRTLVETGSTNSDLAAQLRAGEAVREGDWLVADWQVAGRGRQGRTWFDGTGNFMGSTVVRLGSRDPAPASLALVAGLAAYEAVVPYLVEPGALQLKWPNDLLLGGAKLAGILLEREGDAIIVGMGINLARAPELPDRRTVALSALGPAPDRDGFAANLATAFDRELERWRTYGIEPLVRRWESVAHPPGTALTVHPPGERPLEGAFAGLAPDGSLMLRLADGSTRAIHAGDVMLATEER</sequence>
<evidence type="ECO:0000256" key="6">
    <source>
        <dbReference type="ARBA" id="ARBA00047846"/>
    </source>
</evidence>
<dbReference type="InterPro" id="IPR008988">
    <property type="entry name" value="Transcriptional_repressor_C"/>
</dbReference>
<protein>
    <recommendedName>
        <fullName evidence="5">biotin--[biotin carboxyl-carrier protein] ligase</fullName>
        <ecNumber evidence="5">6.3.4.15</ecNumber>
    </recommendedName>
</protein>
<feature type="domain" description="BPL/LPL catalytic" evidence="7">
    <location>
        <begin position="1"/>
        <end position="171"/>
    </location>
</feature>
<dbReference type="Pfam" id="PF03099">
    <property type="entry name" value="BPL_LplA_LipB"/>
    <property type="match status" value="1"/>
</dbReference>
<dbReference type="SUPFAM" id="SSF55681">
    <property type="entry name" value="Class II aaRS and biotin synthetases"/>
    <property type="match status" value="1"/>
</dbReference>
<keyword evidence="1 8" id="KW-0436">Ligase</keyword>
<dbReference type="SUPFAM" id="SSF50037">
    <property type="entry name" value="C-terminal domain of transcriptional repressors"/>
    <property type="match status" value="1"/>
</dbReference>
<dbReference type="EMBL" id="CP064654">
    <property type="protein sequence ID" value="QPD00092.1"/>
    <property type="molecule type" value="Genomic_DNA"/>
</dbReference>
<dbReference type="PANTHER" id="PTHR12835:SF5">
    <property type="entry name" value="BIOTIN--PROTEIN LIGASE"/>
    <property type="match status" value="1"/>
</dbReference>
<evidence type="ECO:0000256" key="4">
    <source>
        <dbReference type="ARBA" id="ARBA00023267"/>
    </source>
</evidence>
<keyword evidence="9" id="KW-1185">Reference proteome</keyword>
<evidence type="ECO:0000256" key="1">
    <source>
        <dbReference type="ARBA" id="ARBA00022598"/>
    </source>
</evidence>
<dbReference type="GO" id="GO:0005737">
    <property type="term" value="C:cytoplasm"/>
    <property type="evidence" value="ECO:0007669"/>
    <property type="project" value="TreeGrafter"/>
</dbReference>
<dbReference type="EC" id="6.3.4.15" evidence="5"/>
<dbReference type="PANTHER" id="PTHR12835">
    <property type="entry name" value="BIOTIN PROTEIN LIGASE"/>
    <property type="match status" value="1"/>
</dbReference>
<dbReference type="RefSeq" id="WP_200983886.1">
    <property type="nucleotide sequence ID" value="NZ_CP064654.1"/>
</dbReference>
<proteinExistence type="predicted"/>
<keyword evidence="4" id="KW-0092">Biotin</keyword>
<keyword evidence="2" id="KW-0547">Nucleotide-binding</keyword>
<dbReference type="NCBIfam" id="TIGR00121">
    <property type="entry name" value="birA_ligase"/>
    <property type="match status" value="1"/>
</dbReference>
<dbReference type="Gene3D" id="2.30.30.100">
    <property type="match status" value="1"/>
</dbReference>
<dbReference type="GO" id="GO:0005524">
    <property type="term" value="F:ATP binding"/>
    <property type="evidence" value="ECO:0007669"/>
    <property type="project" value="UniProtKB-KW"/>
</dbReference>
<evidence type="ECO:0000259" key="7">
    <source>
        <dbReference type="PROSITE" id="PS51733"/>
    </source>
</evidence>
<dbReference type="CDD" id="cd16442">
    <property type="entry name" value="BPL"/>
    <property type="match status" value="1"/>
</dbReference>